<protein>
    <recommendedName>
        <fullName evidence="12">Cytochrome c domain-containing protein</fullName>
    </recommendedName>
</protein>
<evidence type="ECO:0000256" key="9">
    <source>
        <dbReference type="PROSITE-ProRule" id="PRU00433"/>
    </source>
</evidence>
<dbReference type="PROSITE" id="PS51007">
    <property type="entry name" value="CYTC"/>
    <property type="match status" value="1"/>
</dbReference>
<keyword evidence="14" id="KW-1185">Reference proteome</keyword>
<evidence type="ECO:0000256" key="8">
    <source>
        <dbReference type="ARBA" id="ARBA00023004"/>
    </source>
</evidence>
<keyword evidence="11" id="KW-0496">Mitochondrion</keyword>
<name>A0A2T9ZCK2_9FUNG</name>
<dbReference type="GO" id="GO:0046872">
    <property type="term" value="F:metal ion binding"/>
    <property type="evidence" value="ECO:0007669"/>
    <property type="project" value="UniProtKB-KW"/>
</dbReference>
<dbReference type="InterPro" id="IPR002327">
    <property type="entry name" value="Cyt_c_1A/1B"/>
</dbReference>
<keyword evidence="3 11" id="KW-0813">Transport</keyword>
<evidence type="ECO:0000256" key="5">
    <source>
        <dbReference type="ARBA" id="ARBA00022660"/>
    </source>
</evidence>
<dbReference type="GO" id="GO:0005758">
    <property type="term" value="C:mitochondrial intermembrane space"/>
    <property type="evidence" value="ECO:0007669"/>
    <property type="project" value="UniProtKB-SubCell"/>
</dbReference>
<dbReference type="InterPro" id="IPR036909">
    <property type="entry name" value="Cyt_c-like_dom_sf"/>
</dbReference>
<gene>
    <name evidence="13" type="ORF">BB560_003258</name>
</gene>
<dbReference type="InterPro" id="IPR009056">
    <property type="entry name" value="Cyt_c-like_dom"/>
</dbReference>
<sequence>MSEGNAEKGAKIFKIRCATCHSVKPGVNMTGPSLSGIYQRPSGSVAGYSYTAANKDSGLVWDDATLDEYLIKPAAKIPGTKMVFAGLKKAKERADLIAYLKSI</sequence>
<evidence type="ECO:0000313" key="13">
    <source>
        <dbReference type="EMBL" id="PVV02292.1"/>
    </source>
</evidence>
<evidence type="ECO:0000256" key="2">
    <source>
        <dbReference type="ARBA" id="ARBA00006488"/>
    </source>
</evidence>
<keyword evidence="6 9" id="KW-0479">Metal-binding</keyword>
<dbReference type="EMBL" id="MBFS01000529">
    <property type="protein sequence ID" value="PVV02292.1"/>
    <property type="molecule type" value="Genomic_DNA"/>
</dbReference>
<dbReference type="OrthoDB" id="449280at2759"/>
<dbReference type="Proteomes" id="UP000245609">
    <property type="component" value="Unassembled WGS sequence"/>
</dbReference>
<evidence type="ECO:0000256" key="4">
    <source>
        <dbReference type="ARBA" id="ARBA00022617"/>
    </source>
</evidence>
<dbReference type="Gene3D" id="1.10.760.10">
    <property type="entry name" value="Cytochrome c-like domain"/>
    <property type="match status" value="1"/>
</dbReference>
<evidence type="ECO:0000259" key="12">
    <source>
        <dbReference type="PROSITE" id="PS51007"/>
    </source>
</evidence>
<dbReference type="PANTHER" id="PTHR11961">
    <property type="entry name" value="CYTOCHROME C"/>
    <property type="match status" value="1"/>
</dbReference>
<comment type="PTM">
    <text evidence="11">Binds 1 heme group per subunit.</text>
</comment>
<accession>A0A2T9ZCK2</accession>
<comment type="similarity">
    <text evidence="2 10">Belongs to the cytochrome c family.</text>
</comment>
<proteinExistence type="inferred from homology"/>
<evidence type="ECO:0000256" key="1">
    <source>
        <dbReference type="ARBA" id="ARBA00004569"/>
    </source>
</evidence>
<dbReference type="PRINTS" id="PR00604">
    <property type="entry name" value="CYTCHRMECIAB"/>
</dbReference>
<evidence type="ECO:0000256" key="10">
    <source>
        <dbReference type="RuleBase" id="RU004426"/>
    </source>
</evidence>
<dbReference type="SUPFAM" id="SSF46626">
    <property type="entry name" value="Cytochrome c"/>
    <property type="match status" value="1"/>
</dbReference>
<keyword evidence="7 11" id="KW-0249">Electron transport</keyword>
<reference evidence="13 14" key="1">
    <citation type="journal article" date="2018" name="MBio">
        <title>Comparative Genomics Reveals the Core Gene Toolbox for the Fungus-Insect Symbiosis.</title>
        <authorList>
            <person name="Wang Y."/>
            <person name="Stata M."/>
            <person name="Wang W."/>
            <person name="Stajich J.E."/>
            <person name="White M.M."/>
            <person name="Moncalvo J.M."/>
        </authorList>
    </citation>
    <scope>NUCLEOTIDE SEQUENCE [LARGE SCALE GENOMIC DNA]</scope>
    <source>
        <strain evidence="13 14">SC-DP-2</strain>
    </source>
</reference>
<comment type="subcellular location">
    <subcellularLocation>
        <location evidence="1">Mitochondrion intermembrane space</location>
    </subcellularLocation>
</comment>
<organism evidence="13 14">
    <name type="scientific">Smittium megazygosporum</name>
    <dbReference type="NCBI Taxonomy" id="133381"/>
    <lineage>
        <taxon>Eukaryota</taxon>
        <taxon>Fungi</taxon>
        <taxon>Fungi incertae sedis</taxon>
        <taxon>Zoopagomycota</taxon>
        <taxon>Kickxellomycotina</taxon>
        <taxon>Harpellomycetes</taxon>
        <taxon>Harpellales</taxon>
        <taxon>Legeriomycetaceae</taxon>
        <taxon>Smittium</taxon>
    </lineage>
</organism>
<evidence type="ECO:0000256" key="7">
    <source>
        <dbReference type="ARBA" id="ARBA00022982"/>
    </source>
</evidence>
<comment type="caution">
    <text evidence="13">The sequence shown here is derived from an EMBL/GenBank/DDBJ whole genome shotgun (WGS) entry which is preliminary data.</text>
</comment>
<evidence type="ECO:0000256" key="11">
    <source>
        <dbReference type="RuleBase" id="RU004427"/>
    </source>
</evidence>
<keyword evidence="5 11" id="KW-0679">Respiratory chain</keyword>
<dbReference type="GO" id="GO:0020037">
    <property type="term" value="F:heme binding"/>
    <property type="evidence" value="ECO:0007669"/>
    <property type="project" value="InterPro"/>
</dbReference>
<dbReference type="GO" id="GO:0009055">
    <property type="term" value="F:electron transfer activity"/>
    <property type="evidence" value="ECO:0007669"/>
    <property type="project" value="InterPro"/>
</dbReference>
<keyword evidence="4 9" id="KW-0349">Heme</keyword>
<dbReference type="STRING" id="133381.A0A2T9ZCK2"/>
<evidence type="ECO:0000313" key="14">
    <source>
        <dbReference type="Proteomes" id="UP000245609"/>
    </source>
</evidence>
<dbReference type="FunFam" id="1.10.760.10:FF:000001">
    <property type="entry name" value="Cytochrome c iso-1"/>
    <property type="match status" value="1"/>
</dbReference>
<comment type="function">
    <text evidence="11">Electron carrier protein. The oxidized form of the cytochrome c heme group can accept an electron from the heme group of the cytochrome c1 subunit of cytochrome reductase. Cytochrome c then transfers this electron to the cytochrome oxidase complex, the final protein carrier in the mitochondrial electron-transport chain.</text>
</comment>
<evidence type="ECO:0000256" key="6">
    <source>
        <dbReference type="ARBA" id="ARBA00022723"/>
    </source>
</evidence>
<dbReference type="AlphaFoldDB" id="A0A2T9ZCK2"/>
<evidence type="ECO:0000256" key="3">
    <source>
        <dbReference type="ARBA" id="ARBA00022448"/>
    </source>
</evidence>
<feature type="domain" description="Cytochrome c" evidence="12">
    <location>
        <begin position="4"/>
        <end position="103"/>
    </location>
</feature>
<dbReference type="Pfam" id="PF00034">
    <property type="entry name" value="Cytochrom_C"/>
    <property type="match status" value="1"/>
</dbReference>
<keyword evidence="8 9" id="KW-0408">Iron</keyword>